<protein>
    <submittedName>
        <fullName evidence="3">DUF1735 domain-containing protein</fullName>
    </submittedName>
</protein>
<name>A0A414YFK5_9BACE</name>
<evidence type="ECO:0000313" key="4">
    <source>
        <dbReference type="Proteomes" id="UP000283512"/>
    </source>
</evidence>
<dbReference type="Pfam" id="PF08522">
    <property type="entry name" value="BT_3987-like_N"/>
    <property type="match status" value="3"/>
</dbReference>
<sequence>MKRFFKILFSSAFIGMMFACEAELSPITIIPDPVFDKTGLYTVNTISIYEEQETVVNISRIYGLSKELDLTIGVDETLLTEYNNLNGTNYQLMPAEYYDFPTTVKLNKTDKVVELPVVIKPKALVAKGFSTANNYVLPLSLNASSVEVEDKGSAAQVLLIPNIVEPTFTVKVPEVNFSLSFIRDVVFPQTVELEAISNFTTIDAGMVTYKADATAVEAYNEANGVEYELLPSEYYQVQAGVLDPETMSYKTSITFNCAEMKSDNIFLLPLVMASDVYQVKQKEPVYVLVQLNTLKMWVAGADQIVVNKSGNGKFSVAMNAPIGNDQPVKLTVDNSLVESYNAANNTSFIPFDPSKVSVSTEAITAGEKKVDVSYQVDLTSMPFDGSDSYLLALVLDESELFTGTQVENNVIYIQPFRTLAGDYDKEIWGEEKGNRVTAPAIYLAGTNGWPASRNEKAQKYCINYNQTWSGGVIHFNILDEFVDGYPNRRKLGDFIDRGEGNNGHGYDPVIDNGSWVDIKTGVVHFDLKVVDNAYSNVGGFPIQYNFTPGF</sequence>
<dbReference type="RefSeq" id="WP_122295885.1">
    <property type="nucleotide sequence ID" value="NZ_CAXSLD010000036.1"/>
</dbReference>
<feature type="domain" description="BT-3987-like N-terminal" evidence="2">
    <location>
        <begin position="197"/>
        <end position="274"/>
    </location>
</feature>
<gene>
    <name evidence="3" type="ORF">DW190_20645</name>
</gene>
<evidence type="ECO:0000313" key="3">
    <source>
        <dbReference type="EMBL" id="RHH84928.1"/>
    </source>
</evidence>
<feature type="domain" description="BT-3987-like N-terminal" evidence="2">
    <location>
        <begin position="50"/>
        <end position="146"/>
    </location>
</feature>
<dbReference type="AlphaFoldDB" id="A0A414YFK5"/>
<evidence type="ECO:0000259" key="2">
    <source>
        <dbReference type="Pfam" id="PF08522"/>
    </source>
</evidence>
<dbReference type="Proteomes" id="UP000283512">
    <property type="component" value="Unassembled WGS sequence"/>
</dbReference>
<keyword evidence="1" id="KW-0732">Signal</keyword>
<reference evidence="3 4" key="1">
    <citation type="submission" date="2018-08" db="EMBL/GenBank/DDBJ databases">
        <title>A genome reference for cultivated species of the human gut microbiota.</title>
        <authorList>
            <person name="Zou Y."/>
            <person name="Xue W."/>
            <person name="Luo G."/>
        </authorList>
    </citation>
    <scope>NUCLEOTIDE SEQUENCE [LARGE SCALE GENOMIC DNA]</scope>
    <source>
        <strain evidence="3 4">AM16-49B</strain>
    </source>
</reference>
<comment type="caution">
    <text evidence="3">The sequence shown here is derived from an EMBL/GenBank/DDBJ whole genome shotgun (WGS) entry which is preliminary data.</text>
</comment>
<accession>A0A414YFK5</accession>
<feature type="chain" id="PRO_5030091842" evidence="1">
    <location>
        <begin position="23"/>
        <end position="550"/>
    </location>
</feature>
<feature type="signal peptide" evidence="1">
    <location>
        <begin position="1"/>
        <end position="22"/>
    </location>
</feature>
<dbReference type="Gene3D" id="2.60.40.1740">
    <property type="entry name" value="hypothetical protein (bacova_03559)"/>
    <property type="match status" value="3"/>
</dbReference>
<dbReference type="InterPro" id="IPR013728">
    <property type="entry name" value="BT_3987-like_N"/>
</dbReference>
<evidence type="ECO:0000256" key="1">
    <source>
        <dbReference type="SAM" id="SignalP"/>
    </source>
</evidence>
<dbReference type="EMBL" id="QRKD01000041">
    <property type="protein sequence ID" value="RHH84928.1"/>
    <property type="molecule type" value="Genomic_DNA"/>
</dbReference>
<organism evidence="3 4">
    <name type="scientific">Bacteroides caccae</name>
    <dbReference type="NCBI Taxonomy" id="47678"/>
    <lineage>
        <taxon>Bacteria</taxon>
        <taxon>Pseudomonadati</taxon>
        <taxon>Bacteroidota</taxon>
        <taxon>Bacteroidia</taxon>
        <taxon>Bacteroidales</taxon>
        <taxon>Bacteroidaceae</taxon>
        <taxon>Bacteroides</taxon>
    </lineage>
</organism>
<feature type="domain" description="BT-3987-like N-terminal" evidence="2">
    <location>
        <begin position="307"/>
        <end position="396"/>
    </location>
</feature>
<dbReference type="PROSITE" id="PS51257">
    <property type="entry name" value="PROKAR_LIPOPROTEIN"/>
    <property type="match status" value="1"/>
</dbReference>
<proteinExistence type="predicted"/>